<reference evidence="1" key="1">
    <citation type="journal article" date="2014" name="Int. J. Syst. Evol. Microbiol.">
        <title>Complete genome sequence of Corynebacterium casei LMG S-19264T (=DSM 44701T), isolated from a smear-ripened cheese.</title>
        <authorList>
            <consortium name="US DOE Joint Genome Institute (JGI-PGF)"/>
            <person name="Walter F."/>
            <person name="Albersmeier A."/>
            <person name="Kalinowski J."/>
            <person name="Ruckert C."/>
        </authorList>
    </citation>
    <scope>NUCLEOTIDE SEQUENCE</scope>
    <source>
        <strain evidence="1">VKM Ac-1020</strain>
    </source>
</reference>
<name>A0A9W6H416_9MICO</name>
<comment type="caution">
    <text evidence="1">The sequence shown here is derived from an EMBL/GenBank/DDBJ whole genome shotgun (WGS) entry which is preliminary data.</text>
</comment>
<protein>
    <submittedName>
        <fullName evidence="1">Uncharacterized protein</fullName>
    </submittedName>
</protein>
<keyword evidence="2" id="KW-1185">Reference proteome</keyword>
<dbReference type="RefSeq" id="WP_271173898.1">
    <property type="nucleotide sequence ID" value="NZ_BSEJ01000011.1"/>
</dbReference>
<evidence type="ECO:0000313" key="1">
    <source>
        <dbReference type="EMBL" id="GLJ62207.1"/>
    </source>
</evidence>
<accession>A0A9W6H416</accession>
<sequence>MDLHELLELLKQATDIAASSASDGYEIVRPHLHTAAQALADFLAEGH</sequence>
<organism evidence="1 2">
    <name type="scientific">Microbacterium barkeri</name>
    <dbReference type="NCBI Taxonomy" id="33917"/>
    <lineage>
        <taxon>Bacteria</taxon>
        <taxon>Bacillati</taxon>
        <taxon>Actinomycetota</taxon>
        <taxon>Actinomycetes</taxon>
        <taxon>Micrococcales</taxon>
        <taxon>Microbacteriaceae</taxon>
        <taxon>Microbacterium</taxon>
    </lineage>
</organism>
<reference evidence="1" key="2">
    <citation type="submission" date="2023-01" db="EMBL/GenBank/DDBJ databases">
        <authorList>
            <person name="Sun Q."/>
            <person name="Evtushenko L."/>
        </authorList>
    </citation>
    <scope>NUCLEOTIDE SEQUENCE</scope>
    <source>
        <strain evidence="1">VKM Ac-1020</strain>
    </source>
</reference>
<dbReference type="Proteomes" id="UP001142462">
    <property type="component" value="Unassembled WGS sequence"/>
</dbReference>
<dbReference type="EMBL" id="BSEJ01000011">
    <property type="protein sequence ID" value="GLJ62207.1"/>
    <property type="molecule type" value="Genomic_DNA"/>
</dbReference>
<dbReference type="AlphaFoldDB" id="A0A9W6H416"/>
<evidence type="ECO:0000313" key="2">
    <source>
        <dbReference type="Proteomes" id="UP001142462"/>
    </source>
</evidence>
<gene>
    <name evidence="1" type="ORF">GCM10017576_23370</name>
</gene>
<proteinExistence type="predicted"/>